<sequence>MDFQQLRRYCLSKPGAIEDFPFGDDTHVIKVGGKMFALLTAKEQIPHISLKGEPEFSELLRAQYDAVKPGYHLNKRHWNTVEMDGTLPAEEVKGWIDLSYQLVVKGLKKAVRDELFM</sequence>
<comment type="caution">
    <text evidence="1">The sequence shown here is derived from an EMBL/GenBank/DDBJ whole genome shotgun (WGS) entry which is preliminary data.</text>
</comment>
<dbReference type="PANTHER" id="PTHR35145">
    <property type="entry name" value="CYTOPLASMIC PROTEIN-RELATED"/>
    <property type="match status" value="1"/>
</dbReference>
<dbReference type="GO" id="GO:0003677">
    <property type="term" value="F:DNA binding"/>
    <property type="evidence" value="ECO:0007669"/>
    <property type="project" value="UniProtKB-KW"/>
</dbReference>
<dbReference type="EMBL" id="RHHT01000056">
    <property type="protein sequence ID" value="RNB73274.1"/>
    <property type="molecule type" value="Genomic_DNA"/>
</dbReference>
<keyword evidence="1" id="KW-0238">DNA-binding</keyword>
<protein>
    <submittedName>
        <fullName evidence="1">MmcQ/YjbR family DNA-binding protein</fullName>
    </submittedName>
</protein>
<proteinExistence type="predicted"/>
<gene>
    <name evidence="1" type="ORF">EDM58_21040</name>
</gene>
<dbReference type="InterPro" id="IPR038056">
    <property type="entry name" value="YjbR-like_sf"/>
</dbReference>
<dbReference type="SUPFAM" id="SSF142906">
    <property type="entry name" value="YjbR-like"/>
    <property type="match status" value="1"/>
</dbReference>
<dbReference type="RefSeq" id="WP_122915066.1">
    <property type="nucleotide sequence ID" value="NZ_RHHT01000056.1"/>
</dbReference>
<accession>A0A3M8CBZ8</accession>
<dbReference type="Proteomes" id="UP000281915">
    <property type="component" value="Unassembled WGS sequence"/>
</dbReference>
<dbReference type="PANTHER" id="PTHR35145:SF1">
    <property type="entry name" value="CYTOPLASMIC PROTEIN"/>
    <property type="match status" value="1"/>
</dbReference>
<evidence type="ECO:0000313" key="2">
    <source>
        <dbReference type="Proteomes" id="UP000281915"/>
    </source>
</evidence>
<dbReference type="InterPro" id="IPR007351">
    <property type="entry name" value="YjbR"/>
</dbReference>
<dbReference type="Pfam" id="PF04237">
    <property type="entry name" value="YjbR"/>
    <property type="match status" value="1"/>
</dbReference>
<dbReference type="Gene3D" id="3.90.1150.30">
    <property type="match status" value="1"/>
</dbReference>
<name>A0A3M8CBZ8_9BACL</name>
<reference evidence="1 2" key="1">
    <citation type="submission" date="2018-10" db="EMBL/GenBank/DDBJ databases">
        <title>Phylogenomics of Brevibacillus.</title>
        <authorList>
            <person name="Dunlap C."/>
        </authorList>
    </citation>
    <scope>NUCLEOTIDE SEQUENCE [LARGE SCALE GENOMIC DNA]</scope>
    <source>
        <strain evidence="1 2">JCM 15085</strain>
    </source>
</reference>
<dbReference type="InterPro" id="IPR058532">
    <property type="entry name" value="YjbR/MT2646/Rv2570-like"/>
</dbReference>
<evidence type="ECO:0000313" key="1">
    <source>
        <dbReference type="EMBL" id="RNB73274.1"/>
    </source>
</evidence>
<organism evidence="1 2">
    <name type="scientific">Brevibacillus panacihumi</name>
    <dbReference type="NCBI Taxonomy" id="497735"/>
    <lineage>
        <taxon>Bacteria</taxon>
        <taxon>Bacillati</taxon>
        <taxon>Bacillota</taxon>
        <taxon>Bacilli</taxon>
        <taxon>Bacillales</taxon>
        <taxon>Paenibacillaceae</taxon>
        <taxon>Brevibacillus</taxon>
    </lineage>
</organism>
<dbReference type="AlphaFoldDB" id="A0A3M8CBZ8"/>